<keyword evidence="11 13" id="KW-0472">Membrane</keyword>
<evidence type="ECO:0000256" key="1">
    <source>
        <dbReference type="ARBA" id="ARBA00001970"/>
    </source>
</evidence>
<dbReference type="InterPro" id="IPR016174">
    <property type="entry name" value="Di-haem_cyt_TM"/>
</dbReference>
<proteinExistence type="inferred from homology"/>
<dbReference type="Pfam" id="PF01292">
    <property type="entry name" value="Ni_hydr_CYTB"/>
    <property type="match status" value="1"/>
</dbReference>
<dbReference type="RefSeq" id="WP_254743580.1">
    <property type="nucleotide sequence ID" value="NZ_JANCLU010000013.1"/>
</dbReference>
<evidence type="ECO:0000256" key="2">
    <source>
        <dbReference type="ARBA" id="ARBA00004651"/>
    </source>
</evidence>
<comment type="subcellular location">
    <subcellularLocation>
        <location evidence="2">Cell membrane</location>
        <topology evidence="2">Multi-pass membrane protein</topology>
    </subcellularLocation>
</comment>
<evidence type="ECO:0000259" key="14">
    <source>
        <dbReference type="Pfam" id="PF01292"/>
    </source>
</evidence>
<feature type="domain" description="Cytochrome b561 bacterial/Ni-hydrogenase" evidence="14">
    <location>
        <begin position="21"/>
        <end position="189"/>
    </location>
</feature>
<dbReference type="EMBL" id="JANCLU010000013">
    <property type="protein sequence ID" value="MCP8939690.1"/>
    <property type="molecule type" value="Genomic_DNA"/>
</dbReference>
<evidence type="ECO:0000256" key="9">
    <source>
        <dbReference type="ARBA" id="ARBA00022989"/>
    </source>
</evidence>
<keyword evidence="10" id="KW-0408">Iron</keyword>
<keyword evidence="3" id="KW-0813">Transport</keyword>
<comment type="similarity">
    <text evidence="12">Belongs to the cytochrome b561 family.</text>
</comment>
<dbReference type="PANTHER" id="PTHR30529">
    <property type="entry name" value="CYTOCHROME B561"/>
    <property type="match status" value="1"/>
</dbReference>
<evidence type="ECO:0000256" key="6">
    <source>
        <dbReference type="ARBA" id="ARBA00022692"/>
    </source>
</evidence>
<keyword evidence="9 13" id="KW-1133">Transmembrane helix</keyword>
<evidence type="ECO:0000256" key="8">
    <source>
        <dbReference type="ARBA" id="ARBA00022982"/>
    </source>
</evidence>
<feature type="transmembrane region" description="Helical" evidence="13">
    <location>
        <begin position="97"/>
        <end position="120"/>
    </location>
</feature>
<reference evidence="15 16" key="1">
    <citation type="submission" date="2022-07" db="EMBL/GenBank/DDBJ databases">
        <authorList>
            <person name="Li W.-J."/>
            <person name="Deng Q.-Q."/>
        </authorList>
    </citation>
    <scope>NUCLEOTIDE SEQUENCE [LARGE SCALE GENOMIC DNA]</scope>
    <source>
        <strain evidence="15 16">SYSU M60028</strain>
    </source>
</reference>
<keyword evidence="6 13" id="KW-0812">Transmembrane</keyword>
<evidence type="ECO:0000256" key="3">
    <source>
        <dbReference type="ARBA" id="ARBA00022448"/>
    </source>
</evidence>
<evidence type="ECO:0000313" key="15">
    <source>
        <dbReference type="EMBL" id="MCP8939690.1"/>
    </source>
</evidence>
<evidence type="ECO:0000256" key="5">
    <source>
        <dbReference type="ARBA" id="ARBA00022617"/>
    </source>
</evidence>
<keyword evidence="7" id="KW-0479">Metal-binding</keyword>
<feature type="transmembrane region" description="Helical" evidence="13">
    <location>
        <begin position="58"/>
        <end position="76"/>
    </location>
</feature>
<keyword evidence="4" id="KW-1003">Cell membrane</keyword>
<dbReference type="SUPFAM" id="SSF81342">
    <property type="entry name" value="Transmembrane di-heme cytochromes"/>
    <property type="match status" value="1"/>
</dbReference>
<evidence type="ECO:0000256" key="7">
    <source>
        <dbReference type="ARBA" id="ARBA00022723"/>
    </source>
</evidence>
<name>A0ABT1LDW2_9HYPH</name>
<comment type="caution">
    <text evidence="15">The sequence shown here is derived from an EMBL/GenBank/DDBJ whole genome shotgun (WGS) entry which is preliminary data.</text>
</comment>
<dbReference type="PANTHER" id="PTHR30529:SF1">
    <property type="entry name" value="CYTOCHROME B561 HOMOLOG 2"/>
    <property type="match status" value="1"/>
</dbReference>
<dbReference type="Proteomes" id="UP001205890">
    <property type="component" value="Unassembled WGS sequence"/>
</dbReference>
<dbReference type="InterPro" id="IPR011577">
    <property type="entry name" value="Cyt_b561_bac/Ni-Hgenase"/>
</dbReference>
<evidence type="ECO:0000256" key="4">
    <source>
        <dbReference type="ARBA" id="ARBA00022475"/>
    </source>
</evidence>
<evidence type="ECO:0000256" key="11">
    <source>
        <dbReference type="ARBA" id="ARBA00023136"/>
    </source>
</evidence>
<evidence type="ECO:0000256" key="12">
    <source>
        <dbReference type="ARBA" id="ARBA00037975"/>
    </source>
</evidence>
<gene>
    <name evidence="15" type="ORF">NK718_14270</name>
</gene>
<organism evidence="15 16">
    <name type="scientific">Alsobacter ponti</name>
    <dbReference type="NCBI Taxonomy" id="2962936"/>
    <lineage>
        <taxon>Bacteria</taxon>
        <taxon>Pseudomonadati</taxon>
        <taxon>Pseudomonadota</taxon>
        <taxon>Alphaproteobacteria</taxon>
        <taxon>Hyphomicrobiales</taxon>
        <taxon>Alsobacteraceae</taxon>
        <taxon>Alsobacter</taxon>
    </lineage>
</organism>
<evidence type="ECO:0000256" key="13">
    <source>
        <dbReference type="SAM" id="Phobius"/>
    </source>
</evidence>
<sequence>MTQITLLDSRLGTARAHATGVHSAGIRAVHWLSAGAVGLAFALAVGRDLLDLPGLDRQILGVHRSVGVLVLGLSALRPVVRLTGRMVPADTDGLLKLAASAGHLALYVLLFAVPLLGLTLTNARGQAVSVFGLFDLPLLTGRDRDLADMLEDWHGFLAWSLLALIAAHVAAALWHAFARRDRVIHAMLGLRAPLGGRDQ</sequence>
<feature type="transmembrane region" description="Helical" evidence="13">
    <location>
        <begin position="156"/>
        <end position="177"/>
    </location>
</feature>
<keyword evidence="16" id="KW-1185">Reference proteome</keyword>
<comment type="cofactor">
    <cofactor evidence="1">
        <name>heme b</name>
        <dbReference type="ChEBI" id="CHEBI:60344"/>
    </cofactor>
</comment>
<accession>A0ABT1LDW2</accession>
<evidence type="ECO:0000313" key="16">
    <source>
        <dbReference type="Proteomes" id="UP001205890"/>
    </source>
</evidence>
<feature type="transmembrane region" description="Helical" evidence="13">
    <location>
        <begin position="28"/>
        <end position="46"/>
    </location>
</feature>
<evidence type="ECO:0000256" key="10">
    <source>
        <dbReference type="ARBA" id="ARBA00023004"/>
    </source>
</evidence>
<dbReference type="InterPro" id="IPR052168">
    <property type="entry name" value="Cytochrome_b561_oxidase"/>
</dbReference>
<protein>
    <submittedName>
        <fullName evidence="15">Cytochrome b/b6 domain-containing protein</fullName>
    </submittedName>
</protein>
<keyword evidence="8" id="KW-0249">Electron transport</keyword>
<keyword evidence="5" id="KW-0349">Heme</keyword>